<protein>
    <recommendedName>
        <fullName evidence="3">DUF1579 domain-containing protein</fullName>
    </recommendedName>
</protein>
<proteinExistence type="predicted"/>
<dbReference type="RefSeq" id="WP_108004910.1">
    <property type="nucleotide sequence ID" value="NZ_JBHEEX010000014.1"/>
</dbReference>
<name>A0A2T5AIV9_MYCDI</name>
<dbReference type="AlphaFoldDB" id="A0A2T5AIV9"/>
<evidence type="ECO:0008006" key="3">
    <source>
        <dbReference type="Google" id="ProtNLM"/>
    </source>
</evidence>
<reference evidence="1 2" key="1">
    <citation type="submission" date="2018-04" db="EMBL/GenBank/DDBJ databases">
        <title>Genomic Encyclopedia of Type Strains, Phase IV (KMG-IV): sequencing the most valuable type-strain genomes for metagenomic binning, comparative biology and taxonomic classification.</title>
        <authorList>
            <person name="Goeker M."/>
        </authorList>
    </citation>
    <scope>NUCLEOTIDE SEQUENCE [LARGE SCALE GENOMIC DNA]</scope>
    <source>
        <strain evidence="1 2">DSM 7138</strain>
    </source>
</reference>
<accession>A0A2T5AIV9</accession>
<comment type="caution">
    <text evidence="1">The sequence shown here is derived from an EMBL/GenBank/DDBJ whole genome shotgun (WGS) entry which is preliminary data.</text>
</comment>
<keyword evidence="2" id="KW-1185">Reference proteome</keyword>
<dbReference type="Proteomes" id="UP000241247">
    <property type="component" value="Unassembled WGS sequence"/>
</dbReference>
<organism evidence="1 2">
    <name type="scientific">Mycoplana dimorpha</name>
    <dbReference type="NCBI Taxonomy" id="28320"/>
    <lineage>
        <taxon>Bacteria</taxon>
        <taxon>Pseudomonadati</taxon>
        <taxon>Pseudomonadota</taxon>
        <taxon>Alphaproteobacteria</taxon>
        <taxon>Hyphomicrobiales</taxon>
        <taxon>Rhizobiaceae</taxon>
        <taxon>Mycoplana</taxon>
    </lineage>
</organism>
<gene>
    <name evidence="1" type="ORF">C7449_11618</name>
</gene>
<sequence>MSGASDFDFLHRNWNVQHRKLSTRLEGADDWIEFGGTSSTRPIMSGHGNIEDNVINDPGGAYRAAALRAFDGASGLWRIWWLDLRSPSTLGVPVVGRFNGGKGEFIADDTWIGRPIKVRFVWLKDTGIGPRWEQSFSPDDGQTWELNWSMQFS</sequence>
<dbReference type="OrthoDB" id="9814791at2"/>
<evidence type="ECO:0000313" key="1">
    <source>
        <dbReference type="EMBL" id="PTM86674.1"/>
    </source>
</evidence>
<dbReference type="EMBL" id="PZZZ01000016">
    <property type="protein sequence ID" value="PTM86674.1"/>
    <property type="molecule type" value="Genomic_DNA"/>
</dbReference>
<evidence type="ECO:0000313" key="2">
    <source>
        <dbReference type="Proteomes" id="UP000241247"/>
    </source>
</evidence>